<comment type="similarity">
    <text evidence="5">Belongs to the UNR family.</text>
</comment>
<dbReference type="PROSITE" id="PS51857">
    <property type="entry name" value="CSD_2"/>
    <property type="match status" value="5"/>
</dbReference>
<keyword evidence="3" id="KW-0677">Repeat</keyword>
<protein>
    <submittedName>
        <fullName evidence="10">Cold shock domain-containing protein E1-like isoform X1</fullName>
    </submittedName>
</protein>
<evidence type="ECO:0000256" key="4">
    <source>
        <dbReference type="ARBA" id="ARBA00022884"/>
    </source>
</evidence>
<evidence type="ECO:0000256" key="3">
    <source>
        <dbReference type="ARBA" id="ARBA00022737"/>
    </source>
</evidence>
<keyword evidence="9" id="KW-1185">Reference proteome</keyword>
<accession>A0ABM1DVL9</accession>
<keyword evidence="2" id="KW-0963">Cytoplasm</keyword>
<feature type="domain" description="CSD" evidence="7">
    <location>
        <begin position="383"/>
        <end position="447"/>
    </location>
</feature>
<feature type="region of interest" description="Disordered" evidence="6">
    <location>
        <begin position="800"/>
        <end position="836"/>
    </location>
</feature>
<dbReference type="RefSeq" id="XP_014663990.1">
    <property type="nucleotide sequence ID" value="XM_014808504.1"/>
</dbReference>
<evidence type="ECO:0000256" key="6">
    <source>
        <dbReference type="SAM" id="MobiDB-lite"/>
    </source>
</evidence>
<feature type="domain" description="SUZ-C" evidence="8">
    <location>
        <begin position="783"/>
        <end position="823"/>
    </location>
</feature>
<dbReference type="InterPro" id="IPR012340">
    <property type="entry name" value="NA-bd_OB-fold"/>
</dbReference>
<dbReference type="SUPFAM" id="SSF50249">
    <property type="entry name" value="Nucleic acid-binding proteins"/>
    <property type="match status" value="5"/>
</dbReference>
<feature type="domain" description="CSD" evidence="7">
    <location>
        <begin position="219"/>
        <end position="281"/>
    </location>
</feature>
<dbReference type="Pfam" id="PF23456">
    <property type="entry name" value="CSDE1"/>
    <property type="match status" value="3"/>
</dbReference>
<dbReference type="PANTHER" id="PTHR12913:SF1">
    <property type="entry name" value="COLD SHOCK DOMAIN-CONTAINING PROTEIN E1"/>
    <property type="match status" value="1"/>
</dbReference>
<dbReference type="PROSITE" id="PS00352">
    <property type="entry name" value="CSD_1"/>
    <property type="match status" value="3"/>
</dbReference>
<dbReference type="SMART" id="SM00357">
    <property type="entry name" value="CSP"/>
    <property type="match status" value="5"/>
</dbReference>
<dbReference type="PANTHER" id="PTHR12913">
    <property type="entry name" value="UNR PROTEIN N-RAS UPSTREAM GENE PROTEIN"/>
    <property type="match status" value="1"/>
</dbReference>
<proteinExistence type="inferred from homology"/>
<name>A0ABM1DVL9_PRICU</name>
<dbReference type="InterPro" id="IPR011129">
    <property type="entry name" value="CSD"/>
</dbReference>
<reference evidence="10" key="1">
    <citation type="submission" date="2025-08" db="UniProtKB">
        <authorList>
            <consortium name="RefSeq"/>
        </authorList>
    </citation>
    <scope>IDENTIFICATION</scope>
</reference>
<dbReference type="InterPro" id="IPR024642">
    <property type="entry name" value="SUZ-C"/>
</dbReference>
<evidence type="ECO:0000313" key="9">
    <source>
        <dbReference type="Proteomes" id="UP000695022"/>
    </source>
</evidence>
<gene>
    <name evidence="10" type="primary">LOC106806532</name>
</gene>
<dbReference type="CDD" id="cd04458">
    <property type="entry name" value="CSP_CDS"/>
    <property type="match status" value="2"/>
</dbReference>
<dbReference type="Gene3D" id="2.40.50.140">
    <property type="entry name" value="Nucleic acid-binding proteins"/>
    <property type="match status" value="5"/>
</dbReference>
<comment type="subcellular location">
    <subcellularLocation>
        <location evidence="1">Cytoplasm</location>
    </subcellularLocation>
</comment>
<dbReference type="GeneID" id="106806532"/>
<feature type="domain" description="CSD" evidence="7">
    <location>
        <begin position="45"/>
        <end position="109"/>
    </location>
</feature>
<evidence type="ECO:0000259" key="7">
    <source>
        <dbReference type="PROSITE" id="PS51857"/>
    </source>
</evidence>
<feature type="domain" description="CSD" evidence="7">
    <location>
        <begin position="555"/>
        <end position="617"/>
    </location>
</feature>
<dbReference type="InterPro" id="IPR002059">
    <property type="entry name" value="CSP_DNA-bd"/>
</dbReference>
<dbReference type="PROSITE" id="PS51938">
    <property type="entry name" value="SUZ_C"/>
    <property type="match status" value="1"/>
</dbReference>
<evidence type="ECO:0000256" key="2">
    <source>
        <dbReference type="ARBA" id="ARBA00022490"/>
    </source>
</evidence>
<evidence type="ECO:0000259" key="8">
    <source>
        <dbReference type="PROSITE" id="PS51938"/>
    </source>
</evidence>
<evidence type="ECO:0000313" key="10">
    <source>
        <dbReference type="RefSeq" id="XP_014663990.1"/>
    </source>
</evidence>
<dbReference type="Proteomes" id="UP000695022">
    <property type="component" value="Unplaced"/>
</dbReference>
<feature type="domain" description="CSD" evidence="7">
    <location>
        <begin position="712"/>
        <end position="776"/>
    </location>
</feature>
<keyword evidence="4" id="KW-0694">RNA-binding</keyword>
<sequence length="836" mass="93545">MASPQWKNFQPPNQDGAILAFQRSSSYDGECSVAQSPPAQGNGIREIGVIGKLLFSYGFVQCCNRQERLFFHYSQYQGDINQAKVGDLVEFEQGVDRRTGKAIAVAIYAMPQQAPVQEEYPVLSNDRVIGTVIIVAQPPPKHAKPGEAGQVGRIQYESSGESFFLPYTHKDLVGPLTRLQAGDKVSLIMVTDKSATISDSRTGALQAQDVQKFDQELQRFHGVVCSCKDSFGFIERADIVSEIFFHYSEYKGDINELKLGEDVEFSVQDRNGKEVAVNITRLPEGSVVFETLDEKLVRGHIKKVIGKNRRQSTADPLPGRISYKENNEEKDIQYGEKDLLGIFTLHENDLVEFTVATDKRDQMQHATNIDFLPESFKISQESRETGLVAVVKDGFGFIKCAEREARMFFHFSEFLINSYMPKVQDEVEFTVSQDHSSSRPVATRIKTLSKGSISFETVLLDKYTGLVEKEAISQRNSTRSPTKITKQENGVGEVGEIKYDVDGESNIVKFLMKDVDIRNVPKRGDKVEFQICEQKRNSVHTAKNIRVISRAAPPRLRGFIATLKENFGFIEALDRDKEVFFHYSSFDGDPNELEFGDELEYSTTRKNGKVSAESVVKLPLGSIQKAEVEEKEYEGKVIRPLRSSNPEQDEYAGVVQVNAEGEEVGQTYQFTVISLLNKQEFLQKGDPVTFKLTKSMNNGPQYAAGLEAKHKIVQSRVESIKGQFGFISHEVEEGKKLFFHMSEVGGGTELQAGDIVEFVVIQNQRSGKTSACSIRKISDAQAPRPERLLSRLKSISLDETQPRVVVTRQPRAPDGTQGFTLDRTPPPPPPQQEVAA</sequence>
<organism evidence="9 10">
    <name type="scientific">Priapulus caudatus</name>
    <name type="common">Priapulid worm</name>
    <dbReference type="NCBI Taxonomy" id="37621"/>
    <lineage>
        <taxon>Eukaryota</taxon>
        <taxon>Metazoa</taxon>
        <taxon>Ecdysozoa</taxon>
        <taxon>Scalidophora</taxon>
        <taxon>Priapulida</taxon>
        <taxon>Priapulimorpha</taxon>
        <taxon>Priapulimorphida</taxon>
        <taxon>Priapulidae</taxon>
        <taxon>Priapulus</taxon>
    </lineage>
</organism>
<feature type="compositionally biased region" description="Pro residues" evidence="6">
    <location>
        <begin position="824"/>
        <end position="836"/>
    </location>
</feature>
<evidence type="ECO:0000256" key="5">
    <source>
        <dbReference type="ARBA" id="ARBA00044751"/>
    </source>
</evidence>
<dbReference type="InterPro" id="IPR056400">
    <property type="entry name" value="CSDE1"/>
</dbReference>
<evidence type="ECO:0000256" key="1">
    <source>
        <dbReference type="ARBA" id="ARBA00004496"/>
    </source>
</evidence>
<dbReference type="InterPro" id="IPR019844">
    <property type="entry name" value="CSD_CS"/>
</dbReference>
<dbReference type="Pfam" id="PF00313">
    <property type="entry name" value="CSD"/>
    <property type="match status" value="5"/>
</dbReference>